<evidence type="ECO:0000256" key="6">
    <source>
        <dbReference type="SAM" id="MobiDB-lite"/>
    </source>
</evidence>
<keyword evidence="3" id="KW-0498">Mitosis</keyword>
<comment type="subcellular location">
    <subcellularLocation>
        <location evidence="1">Nucleus</location>
    </subcellularLocation>
</comment>
<feature type="region of interest" description="Disordered" evidence="6">
    <location>
        <begin position="1299"/>
        <end position="1346"/>
    </location>
</feature>
<dbReference type="Pfam" id="PF20168">
    <property type="entry name" value="PDS5"/>
    <property type="match status" value="1"/>
</dbReference>
<dbReference type="Proteomes" id="UP000504638">
    <property type="component" value="Unplaced"/>
</dbReference>
<protein>
    <recommendedName>
        <fullName evidence="10">ARM repeat-containing protein</fullName>
    </recommendedName>
</protein>
<evidence type="ECO:0000256" key="3">
    <source>
        <dbReference type="ARBA" id="ARBA00022776"/>
    </source>
</evidence>
<dbReference type="GO" id="GO:0006281">
    <property type="term" value="P:DNA repair"/>
    <property type="evidence" value="ECO:0007669"/>
    <property type="project" value="TreeGrafter"/>
</dbReference>
<keyword evidence="2" id="KW-0132">Cell division</keyword>
<dbReference type="Gene3D" id="1.25.10.10">
    <property type="entry name" value="Leucine-rich Repeat Variant"/>
    <property type="match status" value="1"/>
</dbReference>
<dbReference type="CDD" id="cd19953">
    <property type="entry name" value="PDS5"/>
    <property type="match status" value="1"/>
</dbReference>
<dbReference type="InterPro" id="IPR016024">
    <property type="entry name" value="ARM-type_fold"/>
</dbReference>
<dbReference type="GeneID" id="54415915"/>
<dbReference type="GO" id="GO:0007064">
    <property type="term" value="P:mitotic sister chromatid cohesion"/>
    <property type="evidence" value="ECO:0007669"/>
    <property type="project" value="InterPro"/>
</dbReference>
<dbReference type="GO" id="GO:0005634">
    <property type="term" value="C:nucleus"/>
    <property type="evidence" value="ECO:0007669"/>
    <property type="project" value="UniProtKB-SubCell"/>
</dbReference>
<dbReference type="RefSeq" id="XP_033534217.1">
    <property type="nucleotide sequence ID" value="XM_033675345.1"/>
</dbReference>
<dbReference type="GO" id="GO:0051301">
    <property type="term" value="P:cell division"/>
    <property type="evidence" value="ECO:0007669"/>
    <property type="project" value="UniProtKB-KW"/>
</dbReference>
<keyword evidence="8" id="KW-1185">Reference proteome</keyword>
<dbReference type="GO" id="GO:0000785">
    <property type="term" value="C:chromatin"/>
    <property type="evidence" value="ECO:0007669"/>
    <property type="project" value="TreeGrafter"/>
</dbReference>
<evidence type="ECO:0000313" key="8">
    <source>
        <dbReference type="Proteomes" id="UP000504638"/>
    </source>
</evidence>
<feature type="region of interest" description="Disordered" evidence="6">
    <location>
        <begin position="299"/>
        <end position="329"/>
    </location>
</feature>
<reference evidence="9" key="3">
    <citation type="submission" date="2025-04" db="UniProtKB">
        <authorList>
            <consortium name="RefSeq"/>
        </authorList>
    </citation>
    <scope>IDENTIFICATION</scope>
    <source>
        <strain evidence="9">CBS 781.70</strain>
    </source>
</reference>
<dbReference type="EMBL" id="ML975157">
    <property type="protein sequence ID" value="KAF1812586.1"/>
    <property type="molecule type" value="Genomic_DNA"/>
</dbReference>
<dbReference type="SUPFAM" id="SSF48371">
    <property type="entry name" value="ARM repeat"/>
    <property type="match status" value="1"/>
</dbReference>
<proteinExistence type="predicted"/>
<dbReference type="InterPro" id="IPR011989">
    <property type="entry name" value="ARM-like"/>
</dbReference>
<evidence type="ECO:0000256" key="2">
    <source>
        <dbReference type="ARBA" id="ARBA00022618"/>
    </source>
</evidence>
<dbReference type="OrthoDB" id="200660at2759"/>
<gene>
    <name evidence="7 9" type="ORF">P152DRAFT_343267</name>
</gene>
<dbReference type="PANTHER" id="PTHR12663">
    <property type="entry name" value="ANDROGEN INDUCED INHIBITOR OF PROLIFERATION AS3 / PDS5-RELATED"/>
    <property type="match status" value="1"/>
</dbReference>
<evidence type="ECO:0000313" key="7">
    <source>
        <dbReference type="EMBL" id="KAF1812586.1"/>
    </source>
</evidence>
<feature type="compositionally biased region" description="Polar residues" evidence="6">
    <location>
        <begin position="1334"/>
        <end position="1346"/>
    </location>
</feature>
<keyword evidence="5" id="KW-0131">Cell cycle</keyword>
<feature type="compositionally biased region" description="Basic and acidic residues" evidence="6">
    <location>
        <begin position="1317"/>
        <end position="1332"/>
    </location>
</feature>
<dbReference type="InterPro" id="IPR039776">
    <property type="entry name" value="Pds5"/>
</dbReference>
<evidence type="ECO:0000313" key="9">
    <source>
        <dbReference type="RefSeq" id="XP_033534217.1"/>
    </source>
</evidence>
<sequence>MARGDAQGSDAQMDSQQWEGQRDLRFNDELSWRAGRTIPVRDLFTRLKALSAELRAVEQHEINRDSLLPVAKSLASTNLLNHKDRGIRAWTLCCVVDILSLCAPDAPYSGTQLKTLFNAIISSILPELANPSNSYNEQHAYVLKSLAEYQTIVLLIDADPSNNLLEACFRACFDVLSGPSKSDSGEELSINVQNYMTDILIALVNETSGSLPTEVVEIILAQFLRADPSTISNNAPAKGKKGSVVDTTQSTLLIKDAPAAYNMAKNLCNSCAGPMARCVGTYFSTIIADNALSSLHLGSNSASRSKSSKRAPDSDDIDGAGGKHVSEEDLQEVRKAHGLARELWRACPDALVEIIPQLDAELQTEDMHLRLYATETIGDMVAGIGAAGPPTISLLNPQAYPSQSLASAADGPEEYNFLTTPTSPQSFMSHHYQAFQNFLGRRNDKIPSIRAAAITGIGRILLTSAGGVGLAPDDERQLLKCFSDMLVDGDDKVRLSAIRAIETFDFKTIVQRLGNSGPVDEPGSILNRLADRLKDKKPNVRSEAMVLVAKIWGVAEGAIAEGSERMAKLFGLMPSKLFETYYINDPDIIANVDRLTYNYLLPLGYPSIKSKSSAAQNGKSKAKNDQANGSTEESPDQIRTERFLVLVKGLESRAKSVLLKKLASQGSAAKYMNAFIQRCEQYNGGVTDGDDTAIKTQLQMIIQFYAKTLPEPSRVTDDLWKFAEIHDRRCYALIKFCMDPESDYLKVSRSIREITKRITEAAGPNSSLLDVLTILLYRVSVLVYNKSHVPSIIDYSRSNGKGLGQTAHDILKEISSHTPSIFKAHVKELCQALESDVPSTDSPVKPGAVDNLKACSGFARHFADEVPKDRKFMQCLLAYATYGTPPKAAKHAVTIILTTTDKKELLARDIFQKCTSGFQYGSKHSLSRLAALSQLMLLASDKLDSSEVDQIISIAIKDVLQNPESAEAADADPGPDPDWRDVPDEACEAKMWALKILVNQLQSCEDEKTIKDIADRGFKVLHTLISQGHLPKTGPSPKAHQSRMRLLAAQLLLKLTTDRRFDAYQGLREFNRLALVIQDPLPQVRSGFANKLMQYLGQTKLPQRYYTYTFLLAYEPDREIKDTATTWIRSRAAAFAKAKDTSMEGTIARIISLLAHHPDFEPSIETLRDFVKYILFYLECVANEDNLSLIYAIAQRIKTVRDAINPKSENIYQLSDLAQSVIRRFEDIKGWSIQALPVKPSLPAALFAVLPSHQVAQDIANKQYIPEELDEEMEDVVRAGLRPKKVTPHIPAPATRLTCTAQTRPNGSTTGQAVTGEPDRRRRATGEIRKEISQVASRSKQSGVKI</sequence>
<reference evidence="7 9" key="1">
    <citation type="submission" date="2020-01" db="EMBL/GenBank/DDBJ databases">
        <authorList>
            <consortium name="DOE Joint Genome Institute"/>
            <person name="Haridas S."/>
            <person name="Albert R."/>
            <person name="Binder M."/>
            <person name="Bloem J."/>
            <person name="Labutti K."/>
            <person name="Salamov A."/>
            <person name="Andreopoulos B."/>
            <person name="Baker S.E."/>
            <person name="Barry K."/>
            <person name="Bills G."/>
            <person name="Bluhm B.H."/>
            <person name="Cannon C."/>
            <person name="Castanera R."/>
            <person name="Culley D.E."/>
            <person name="Daum C."/>
            <person name="Ezra D."/>
            <person name="Gonzalez J.B."/>
            <person name="Henrissat B."/>
            <person name="Kuo A."/>
            <person name="Liang C."/>
            <person name="Lipzen A."/>
            <person name="Lutzoni F."/>
            <person name="Magnuson J."/>
            <person name="Mondo S."/>
            <person name="Nolan M."/>
            <person name="Ohm R."/>
            <person name="Pangilinan J."/>
            <person name="Park H.-J."/>
            <person name="Ramirez L."/>
            <person name="Alfaro M."/>
            <person name="Sun H."/>
            <person name="Tritt A."/>
            <person name="Yoshinaga Y."/>
            <person name="Zwiers L.-H."/>
            <person name="Turgeon B.G."/>
            <person name="Goodwin S.B."/>
            <person name="Spatafora J.W."/>
            <person name="Crous P.W."/>
            <person name="Grigoriev I.V."/>
        </authorList>
    </citation>
    <scope>NUCLEOTIDE SEQUENCE</scope>
    <source>
        <strain evidence="7 9">CBS 781.70</strain>
    </source>
</reference>
<name>A0A6G1G3V3_9PEZI</name>
<reference evidence="9" key="2">
    <citation type="submission" date="2020-04" db="EMBL/GenBank/DDBJ databases">
        <authorList>
            <consortium name="NCBI Genome Project"/>
        </authorList>
    </citation>
    <scope>NUCLEOTIDE SEQUENCE</scope>
    <source>
        <strain evidence="9">CBS 781.70</strain>
    </source>
</reference>
<evidence type="ECO:0008006" key="10">
    <source>
        <dbReference type="Google" id="ProtNLM"/>
    </source>
</evidence>
<evidence type="ECO:0000256" key="5">
    <source>
        <dbReference type="ARBA" id="ARBA00023306"/>
    </source>
</evidence>
<organism evidence="7">
    <name type="scientific">Eremomyces bilateralis CBS 781.70</name>
    <dbReference type="NCBI Taxonomy" id="1392243"/>
    <lineage>
        <taxon>Eukaryota</taxon>
        <taxon>Fungi</taxon>
        <taxon>Dikarya</taxon>
        <taxon>Ascomycota</taxon>
        <taxon>Pezizomycotina</taxon>
        <taxon>Dothideomycetes</taxon>
        <taxon>Dothideomycetes incertae sedis</taxon>
        <taxon>Eremomycetales</taxon>
        <taxon>Eremomycetaceae</taxon>
        <taxon>Eremomyces</taxon>
    </lineage>
</organism>
<evidence type="ECO:0000256" key="4">
    <source>
        <dbReference type="ARBA" id="ARBA00023242"/>
    </source>
</evidence>
<dbReference type="PANTHER" id="PTHR12663:SF0">
    <property type="entry name" value="PRECOCIOUS DISSOCIATION OF SISTERS 5, ISOFORM A"/>
    <property type="match status" value="1"/>
</dbReference>
<feature type="compositionally biased region" description="Polar residues" evidence="6">
    <location>
        <begin position="612"/>
        <end position="632"/>
    </location>
</feature>
<accession>A0A6G1G3V3</accession>
<feature type="compositionally biased region" description="Polar residues" evidence="6">
    <location>
        <begin position="1299"/>
        <end position="1313"/>
    </location>
</feature>
<keyword evidence="4" id="KW-0539">Nucleus</keyword>
<feature type="region of interest" description="Disordered" evidence="6">
    <location>
        <begin position="612"/>
        <end position="636"/>
    </location>
</feature>
<evidence type="ECO:0000256" key="1">
    <source>
        <dbReference type="ARBA" id="ARBA00004123"/>
    </source>
</evidence>